<reference evidence="2" key="2">
    <citation type="submission" date="2020-09" db="EMBL/GenBank/DDBJ databases">
        <authorList>
            <person name="Sun Q."/>
            <person name="Ohkuma M."/>
        </authorList>
    </citation>
    <scope>NUCLEOTIDE SEQUENCE</scope>
    <source>
        <strain evidence="2">JCM 3172</strain>
    </source>
</reference>
<proteinExistence type="predicted"/>
<dbReference type="EMBL" id="BMQQ01000042">
    <property type="protein sequence ID" value="GGT62681.1"/>
    <property type="molecule type" value="Genomic_DNA"/>
</dbReference>
<name>A0A918HGC0_9ACTN</name>
<gene>
    <name evidence="2" type="ORF">GCM10014713_65070</name>
</gene>
<evidence type="ECO:0000313" key="2">
    <source>
        <dbReference type="EMBL" id="GGT62681.1"/>
    </source>
</evidence>
<comment type="caution">
    <text evidence="2">The sequence shown here is derived from an EMBL/GenBank/DDBJ whole genome shotgun (WGS) entry which is preliminary data.</text>
</comment>
<feature type="region of interest" description="Disordered" evidence="1">
    <location>
        <begin position="54"/>
        <end position="73"/>
    </location>
</feature>
<keyword evidence="3" id="KW-1185">Reference proteome</keyword>
<accession>A0A918HGC0</accession>
<organism evidence="2 3">
    <name type="scientific">Streptomyces purpureus</name>
    <dbReference type="NCBI Taxonomy" id="1951"/>
    <lineage>
        <taxon>Bacteria</taxon>
        <taxon>Bacillati</taxon>
        <taxon>Actinomycetota</taxon>
        <taxon>Actinomycetes</taxon>
        <taxon>Kitasatosporales</taxon>
        <taxon>Streptomycetaceae</taxon>
        <taxon>Streptomyces</taxon>
    </lineage>
</organism>
<dbReference type="AlphaFoldDB" id="A0A918HGC0"/>
<protein>
    <submittedName>
        <fullName evidence="2">Uncharacterized protein</fullName>
    </submittedName>
</protein>
<dbReference type="Proteomes" id="UP000619486">
    <property type="component" value="Unassembled WGS sequence"/>
</dbReference>
<sequence length="73" mass="7828">MGQGLGRRNEAPGQICDDVEAKAIANQVVELAGLGIEPDETGEPTVGTTAVQLRERGRRSGKWPEILTGNRRT</sequence>
<evidence type="ECO:0000313" key="3">
    <source>
        <dbReference type="Proteomes" id="UP000619486"/>
    </source>
</evidence>
<evidence type="ECO:0000256" key="1">
    <source>
        <dbReference type="SAM" id="MobiDB-lite"/>
    </source>
</evidence>
<dbReference type="RefSeq" id="WP_019891850.1">
    <property type="nucleotide sequence ID" value="NZ_BMQQ01000042.1"/>
</dbReference>
<reference evidence="2" key="1">
    <citation type="journal article" date="2014" name="Int. J. Syst. Evol. Microbiol.">
        <title>Complete genome sequence of Corynebacterium casei LMG S-19264T (=DSM 44701T), isolated from a smear-ripened cheese.</title>
        <authorList>
            <consortium name="US DOE Joint Genome Institute (JGI-PGF)"/>
            <person name="Walter F."/>
            <person name="Albersmeier A."/>
            <person name="Kalinowski J."/>
            <person name="Ruckert C."/>
        </authorList>
    </citation>
    <scope>NUCLEOTIDE SEQUENCE</scope>
    <source>
        <strain evidence="2">JCM 3172</strain>
    </source>
</reference>